<gene>
    <name evidence="1" type="ORF">MEUPH1_LOCUS26334</name>
</gene>
<keyword evidence="2" id="KW-1185">Reference proteome</keyword>
<evidence type="ECO:0000313" key="1">
    <source>
        <dbReference type="EMBL" id="CAI6372474.1"/>
    </source>
</evidence>
<proteinExistence type="predicted"/>
<evidence type="ECO:0000313" key="2">
    <source>
        <dbReference type="Proteomes" id="UP001160148"/>
    </source>
</evidence>
<name>A0AAV0XY58_9HEMI</name>
<organism evidence="1 2">
    <name type="scientific">Macrosiphum euphorbiae</name>
    <name type="common">potato aphid</name>
    <dbReference type="NCBI Taxonomy" id="13131"/>
    <lineage>
        <taxon>Eukaryota</taxon>
        <taxon>Metazoa</taxon>
        <taxon>Ecdysozoa</taxon>
        <taxon>Arthropoda</taxon>
        <taxon>Hexapoda</taxon>
        <taxon>Insecta</taxon>
        <taxon>Pterygota</taxon>
        <taxon>Neoptera</taxon>
        <taxon>Paraneoptera</taxon>
        <taxon>Hemiptera</taxon>
        <taxon>Sternorrhyncha</taxon>
        <taxon>Aphidomorpha</taxon>
        <taxon>Aphidoidea</taxon>
        <taxon>Aphididae</taxon>
        <taxon>Macrosiphini</taxon>
        <taxon>Macrosiphum</taxon>
    </lineage>
</organism>
<dbReference type="AlphaFoldDB" id="A0AAV0XY58"/>
<reference evidence="1 2" key="1">
    <citation type="submission" date="2023-01" db="EMBL/GenBank/DDBJ databases">
        <authorList>
            <person name="Whitehead M."/>
        </authorList>
    </citation>
    <scope>NUCLEOTIDE SEQUENCE [LARGE SCALE GENOMIC DNA]</scope>
</reference>
<sequence>MFMNTLGISSRVIFTTTQKMCDVILEVDKRGKHGKHGLAISLEVKDNIRSHITSFPAIESHYCRSATSKKFIDGSLNISLMYKLYVEYCINQNLVMAKNISMKQFLMKNSIFLFIPPKKTFACAVNHIKTKVVMTS</sequence>
<dbReference type="PANTHER" id="PTHR10773">
    <property type="entry name" value="DNA-DIRECTED RNA POLYMERASES I, II, AND III SUBUNIT RPABC2"/>
    <property type="match status" value="1"/>
</dbReference>
<accession>A0AAV0XY58</accession>
<protein>
    <submittedName>
        <fullName evidence="1">Uncharacterized protein</fullName>
    </submittedName>
</protein>
<dbReference type="PANTHER" id="PTHR10773:SF19">
    <property type="match status" value="1"/>
</dbReference>
<dbReference type="Proteomes" id="UP001160148">
    <property type="component" value="Unassembled WGS sequence"/>
</dbReference>
<comment type="caution">
    <text evidence="1">The sequence shown here is derived from an EMBL/GenBank/DDBJ whole genome shotgun (WGS) entry which is preliminary data.</text>
</comment>
<dbReference type="EMBL" id="CARXXK010001033">
    <property type="protein sequence ID" value="CAI6372474.1"/>
    <property type="molecule type" value="Genomic_DNA"/>
</dbReference>